<feature type="compositionally biased region" description="Basic residues" evidence="1">
    <location>
        <begin position="116"/>
        <end position="127"/>
    </location>
</feature>
<evidence type="ECO:0000313" key="2">
    <source>
        <dbReference type="EMBL" id="CAA9467305.1"/>
    </source>
</evidence>
<organism evidence="2">
    <name type="scientific">uncultured Rubrobacteraceae bacterium</name>
    <dbReference type="NCBI Taxonomy" id="349277"/>
    <lineage>
        <taxon>Bacteria</taxon>
        <taxon>Bacillati</taxon>
        <taxon>Actinomycetota</taxon>
        <taxon>Rubrobacteria</taxon>
        <taxon>Rubrobacterales</taxon>
        <taxon>Rubrobacteraceae</taxon>
        <taxon>environmental samples</taxon>
    </lineage>
</organism>
<feature type="non-terminal residue" evidence="2">
    <location>
        <position position="1"/>
    </location>
</feature>
<dbReference type="EMBL" id="CADCVH010000098">
    <property type="protein sequence ID" value="CAA9467305.1"/>
    <property type="molecule type" value="Genomic_DNA"/>
</dbReference>
<dbReference type="AlphaFoldDB" id="A0A6J4RH19"/>
<feature type="compositionally biased region" description="Basic residues" evidence="1">
    <location>
        <begin position="23"/>
        <end position="36"/>
    </location>
</feature>
<feature type="compositionally biased region" description="Basic and acidic residues" evidence="1">
    <location>
        <begin position="97"/>
        <end position="106"/>
    </location>
</feature>
<accession>A0A6J4RH19</accession>
<feature type="compositionally biased region" description="Basic and acidic residues" evidence="1">
    <location>
        <begin position="55"/>
        <end position="68"/>
    </location>
</feature>
<feature type="non-terminal residue" evidence="2">
    <location>
        <position position="127"/>
    </location>
</feature>
<evidence type="ECO:0000256" key="1">
    <source>
        <dbReference type="SAM" id="MobiDB-lite"/>
    </source>
</evidence>
<gene>
    <name evidence="2" type="ORF">AVDCRST_MAG02-3264</name>
</gene>
<protein>
    <submittedName>
        <fullName evidence="2">Uncharacterized protein</fullName>
    </submittedName>
</protein>
<feature type="region of interest" description="Disordered" evidence="1">
    <location>
        <begin position="1"/>
        <end position="127"/>
    </location>
</feature>
<feature type="compositionally biased region" description="Basic residues" evidence="1">
    <location>
        <begin position="69"/>
        <end position="96"/>
    </location>
</feature>
<sequence>VQRSGGQVRRGPVEARGGQGRRGPGRVAHRGLRRGQRSGAPDLLGPRRPAPVLDELPRHLRQHEERVPQRLRRRRRPRRPGMDHLRRRQRQGRLLRRREPAGDRRRQGQPLPRLLRPPHRHRTGGQL</sequence>
<reference evidence="2" key="1">
    <citation type="submission" date="2020-02" db="EMBL/GenBank/DDBJ databases">
        <authorList>
            <person name="Meier V. D."/>
        </authorList>
    </citation>
    <scope>NUCLEOTIDE SEQUENCE</scope>
    <source>
        <strain evidence="2">AVDCRST_MAG02</strain>
    </source>
</reference>
<proteinExistence type="predicted"/>
<name>A0A6J4RH19_9ACTN</name>